<name>A0A2P2Q1H9_RHIMU</name>
<dbReference type="AlphaFoldDB" id="A0A2P2Q1H9"/>
<proteinExistence type="predicted"/>
<sequence>MLKLHFELVDNLQKLALFELPNDIFFSHCGKLMVCE</sequence>
<accession>A0A2P2Q1H9</accession>
<protein>
    <submittedName>
        <fullName evidence="1">Uncharacterized protein</fullName>
    </submittedName>
</protein>
<evidence type="ECO:0000313" key="1">
    <source>
        <dbReference type="EMBL" id="MBX60828.1"/>
    </source>
</evidence>
<organism evidence="1">
    <name type="scientific">Rhizophora mucronata</name>
    <name type="common">Asiatic mangrove</name>
    <dbReference type="NCBI Taxonomy" id="61149"/>
    <lineage>
        <taxon>Eukaryota</taxon>
        <taxon>Viridiplantae</taxon>
        <taxon>Streptophyta</taxon>
        <taxon>Embryophyta</taxon>
        <taxon>Tracheophyta</taxon>
        <taxon>Spermatophyta</taxon>
        <taxon>Magnoliopsida</taxon>
        <taxon>eudicotyledons</taxon>
        <taxon>Gunneridae</taxon>
        <taxon>Pentapetalae</taxon>
        <taxon>rosids</taxon>
        <taxon>fabids</taxon>
        <taxon>Malpighiales</taxon>
        <taxon>Rhizophoraceae</taxon>
        <taxon>Rhizophora</taxon>
    </lineage>
</organism>
<dbReference type="EMBL" id="GGEC01080344">
    <property type="protein sequence ID" value="MBX60828.1"/>
    <property type="molecule type" value="Transcribed_RNA"/>
</dbReference>
<reference evidence="1" key="1">
    <citation type="submission" date="2018-02" db="EMBL/GenBank/DDBJ databases">
        <title>Rhizophora mucronata_Transcriptome.</title>
        <authorList>
            <person name="Meera S.P."/>
            <person name="Sreeshan A."/>
            <person name="Augustine A."/>
        </authorList>
    </citation>
    <scope>NUCLEOTIDE SEQUENCE</scope>
    <source>
        <tissue evidence="1">Leaf</tissue>
    </source>
</reference>